<evidence type="ECO:0000313" key="2">
    <source>
        <dbReference type="Proteomes" id="UP000265703"/>
    </source>
</evidence>
<accession>A0A397SLD3</accession>
<reference evidence="1 2" key="1">
    <citation type="submission" date="2018-06" db="EMBL/GenBank/DDBJ databases">
        <title>Comparative genomics reveals the genomic features of Rhizophagus irregularis, R. cerebriforme, R. diaphanum and Gigaspora rosea, and their symbiotic lifestyle signature.</title>
        <authorList>
            <person name="Morin E."/>
            <person name="San Clemente H."/>
            <person name="Chen E.C.H."/>
            <person name="De La Providencia I."/>
            <person name="Hainaut M."/>
            <person name="Kuo A."/>
            <person name="Kohler A."/>
            <person name="Murat C."/>
            <person name="Tang N."/>
            <person name="Roy S."/>
            <person name="Loubradou J."/>
            <person name="Henrissat B."/>
            <person name="Grigoriev I.V."/>
            <person name="Corradi N."/>
            <person name="Roux C."/>
            <person name="Martin F.M."/>
        </authorList>
    </citation>
    <scope>NUCLEOTIDE SEQUENCE [LARGE SCALE GENOMIC DNA]</scope>
    <source>
        <strain evidence="1 2">DAOM 227022</strain>
    </source>
</reference>
<protein>
    <submittedName>
        <fullName evidence="1">Uncharacterized protein</fullName>
    </submittedName>
</protein>
<evidence type="ECO:0000313" key="1">
    <source>
        <dbReference type="EMBL" id="RIA87010.1"/>
    </source>
</evidence>
<dbReference type="EMBL" id="QKYT01000331">
    <property type="protein sequence ID" value="RIA87010.1"/>
    <property type="molecule type" value="Genomic_DNA"/>
</dbReference>
<keyword evidence="2" id="KW-1185">Reference proteome</keyword>
<sequence length="549" mass="63961">MAQNLPSLCLFRILEFHSNDLLTLYRCALVNRDWCQLAIPFLWKRPFSLLHQYTPETSSKRLIDVYISGFSSKERKSINLREKEGEIPTHSLLNYVTFLRELDVAQTSNCISSWSFITFEEINPAKILPIISTFLKHFVKNSPKISQLIFNINLDHTLGTIYGGYNMNWKLLTYNNANNCFEKLKVLECVGDYNPKLLFNCSIISKRIEKILISIYIDKFIIQYPKEMGKLQNLCTLIQVQQNLNSLIINNVRDGGLGEHGVLDILELTNEIHQTLEILCFKYVDFDNNNFLKSIKNLRKLGTLKFEYCNLLKHPLEFDNKFDDNNNNNNDDDDIKENVLKGIFNLKIFKSKIQIPLLTFMISQSNDRLTILDVRIKRIESHNITNLLEIISNNCKNLLEFSTYIIPNNDLLPLLLPILSSNTKLEKLVIDTEYSDLFSENVNNFLPNFGKHLPSSLRVLKILMKWFLHYDSLDKFFQESCAKLEVLKLKLADLINDSYIEVILKHSKDHLKLLNIDGITSISDNTWNKLQQEEHLHVEFNPNILSRIY</sequence>
<name>A0A397SLD3_9GLOM</name>
<comment type="caution">
    <text evidence="1">The sequence shown here is derived from an EMBL/GenBank/DDBJ whole genome shotgun (WGS) entry which is preliminary data.</text>
</comment>
<dbReference type="AlphaFoldDB" id="A0A397SLD3"/>
<dbReference type="OrthoDB" id="2321637at2759"/>
<gene>
    <name evidence="1" type="ORF">C1645_828404</name>
</gene>
<dbReference type="Proteomes" id="UP000265703">
    <property type="component" value="Unassembled WGS sequence"/>
</dbReference>
<proteinExistence type="predicted"/>
<organism evidence="1 2">
    <name type="scientific">Glomus cerebriforme</name>
    <dbReference type="NCBI Taxonomy" id="658196"/>
    <lineage>
        <taxon>Eukaryota</taxon>
        <taxon>Fungi</taxon>
        <taxon>Fungi incertae sedis</taxon>
        <taxon>Mucoromycota</taxon>
        <taxon>Glomeromycotina</taxon>
        <taxon>Glomeromycetes</taxon>
        <taxon>Glomerales</taxon>
        <taxon>Glomeraceae</taxon>
        <taxon>Glomus</taxon>
    </lineage>
</organism>